<dbReference type="GO" id="GO:0015577">
    <property type="term" value="F:galactitol transmembrane transporter activity"/>
    <property type="evidence" value="ECO:0007669"/>
    <property type="project" value="InterPro"/>
</dbReference>
<feature type="transmembrane region" description="Helical" evidence="9">
    <location>
        <begin position="39"/>
        <end position="61"/>
    </location>
</feature>
<evidence type="ECO:0000256" key="3">
    <source>
        <dbReference type="ARBA" id="ARBA00022475"/>
    </source>
</evidence>
<dbReference type="InterPro" id="IPR013853">
    <property type="entry name" value="EIIC-GAT"/>
</dbReference>
<reference evidence="12" key="1">
    <citation type="submission" date="2019-01" db="EMBL/GenBank/DDBJ databases">
        <title>Draft genomes of a novel of Sporanaerobacter strains.</title>
        <authorList>
            <person name="Ma S."/>
        </authorList>
    </citation>
    <scope>NUCLEOTIDE SEQUENCE [LARGE SCALE GENOMIC DNA]</scope>
    <source>
        <strain evidence="12">NJN-17</strain>
    </source>
</reference>
<dbReference type="RefSeq" id="WP_128751980.1">
    <property type="nucleotide sequence ID" value="NZ_CP035282.1"/>
</dbReference>
<accession>A0A410QA24</accession>
<evidence type="ECO:0000256" key="5">
    <source>
        <dbReference type="ARBA" id="ARBA00022683"/>
    </source>
</evidence>
<feature type="transmembrane region" description="Helical" evidence="9">
    <location>
        <begin position="98"/>
        <end position="118"/>
    </location>
</feature>
<keyword evidence="8 9" id="KW-0472">Membrane</keyword>
<dbReference type="InterPro" id="IPR013014">
    <property type="entry name" value="PTS_EIIC_2"/>
</dbReference>
<keyword evidence="4" id="KW-0762">Sugar transport</keyword>
<protein>
    <submittedName>
        <fullName evidence="11">PTS galactitol transporter subunit IIC</fullName>
    </submittedName>
</protein>
<evidence type="ECO:0000256" key="4">
    <source>
        <dbReference type="ARBA" id="ARBA00022597"/>
    </source>
</evidence>
<dbReference type="PANTHER" id="PTHR37324">
    <property type="entry name" value="PTS SYSTEM GALACTITOL-SPECIFIC EIIC COMPONENT"/>
    <property type="match status" value="1"/>
</dbReference>
<organism evidence="11 12">
    <name type="scientific">Acidilutibacter cellobiosedens</name>
    <dbReference type="NCBI Taxonomy" id="2507161"/>
    <lineage>
        <taxon>Bacteria</taxon>
        <taxon>Bacillati</taxon>
        <taxon>Bacillota</taxon>
        <taxon>Tissierellia</taxon>
        <taxon>Tissierellales</taxon>
        <taxon>Acidilutibacteraceae</taxon>
        <taxon>Acidilutibacter</taxon>
    </lineage>
</organism>
<feature type="domain" description="PTS EIIC type-2" evidence="10">
    <location>
        <begin position="8"/>
        <end position="437"/>
    </location>
</feature>
<feature type="transmembrane region" description="Helical" evidence="9">
    <location>
        <begin position="418"/>
        <end position="435"/>
    </location>
</feature>
<keyword evidence="5" id="KW-0598">Phosphotransferase system</keyword>
<feature type="transmembrane region" description="Helical" evidence="9">
    <location>
        <begin position="7"/>
        <end position="33"/>
    </location>
</feature>
<gene>
    <name evidence="11" type="ORF">EQM13_03590</name>
</gene>
<keyword evidence="6 9" id="KW-0812">Transmembrane</keyword>
<feature type="transmembrane region" description="Helical" evidence="9">
    <location>
        <begin position="138"/>
        <end position="159"/>
    </location>
</feature>
<dbReference type="Proteomes" id="UP000287969">
    <property type="component" value="Chromosome"/>
</dbReference>
<evidence type="ECO:0000256" key="9">
    <source>
        <dbReference type="SAM" id="Phobius"/>
    </source>
</evidence>
<sequence length="447" mass="48209">MGGLLKVVNYIVALGANVFLPVIMFFIGIIFGLKPGKALRAGLTLGVAFTAINLFISQLLVGQIAPAAQQMITSTGLSLTAMDVGWPAASTISWSWKYAATIFPFQIVVNLILLWVGFTNTLTVDLWNVWQKIFAGAIIYYFTGNLWISYAGALLLIILELKVGDLIAKRTQDAMGVPGVTIPHACTMWLLPLTPLIYLLDKIPALNKVKIDAEYLHKKLGFLGDPIILGLVLGVIIGLLARYPFDQVLKLGVTTATVMFVLPRIASIFMEALMPISESASEFMKKRFPGREIYIGLDWPVLGGYPAVITASVALIPILILLAIVLPGNTTLPFGDLANFGCLMVPVAVLTGGDLIKTLIVGTATLCVSLWGASAVAGSFTTLAKEVGFAMPENVAQITWLKTSPPIWAIFEAIKGNWTTVIVLVALAVISFYLLKKYYSKSANDAN</sequence>
<dbReference type="GO" id="GO:0005886">
    <property type="term" value="C:plasma membrane"/>
    <property type="evidence" value="ECO:0007669"/>
    <property type="project" value="UniProtKB-SubCell"/>
</dbReference>
<name>A0A410QA24_9FIRM</name>
<dbReference type="KEGG" id="spoa:EQM13_03590"/>
<proteinExistence type="predicted"/>
<keyword evidence="12" id="KW-1185">Reference proteome</keyword>
<dbReference type="PIRSF" id="PIRSF006304">
    <property type="entry name" value="GatC"/>
    <property type="match status" value="1"/>
</dbReference>
<dbReference type="Pfam" id="PF03611">
    <property type="entry name" value="EIIC-GAT"/>
    <property type="match status" value="1"/>
</dbReference>
<dbReference type="OrthoDB" id="9787936at2"/>
<feature type="transmembrane region" description="Helical" evidence="9">
    <location>
        <begin position="248"/>
        <end position="270"/>
    </location>
</feature>
<feature type="transmembrane region" description="Helical" evidence="9">
    <location>
        <begin position="337"/>
        <end position="356"/>
    </location>
</feature>
<evidence type="ECO:0000256" key="8">
    <source>
        <dbReference type="ARBA" id="ARBA00023136"/>
    </source>
</evidence>
<dbReference type="PROSITE" id="PS51104">
    <property type="entry name" value="PTS_EIIC_TYPE_2"/>
    <property type="match status" value="1"/>
</dbReference>
<evidence type="ECO:0000256" key="2">
    <source>
        <dbReference type="ARBA" id="ARBA00022448"/>
    </source>
</evidence>
<evidence type="ECO:0000256" key="1">
    <source>
        <dbReference type="ARBA" id="ARBA00004651"/>
    </source>
</evidence>
<dbReference type="AlphaFoldDB" id="A0A410QA24"/>
<dbReference type="GO" id="GO:0009401">
    <property type="term" value="P:phosphoenolpyruvate-dependent sugar phosphotransferase system"/>
    <property type="evidence" value="ECO:0007669"/>
    <property type="project" value="UniProtKB-KW"/>
</dbReference>
<dbReference type="EMBL" id="CP035282">
    <property type="protein sequence ID" value="QAT60724.1"/>
    <property type="molecule type" value="Genomic_DNA"/>
</dbReference>
<feature type="transmembrane region" description="Helical" evidence="9">
    <location>
        <begin position="220"/>
        <end position="241"/>
    </location>
</feature>
<keyword evidence="2" id="KW-0813">Transport</keyword>
<dbReference type="InterPro" id="IPR004703">
    <property type="entry name" value="PTS_sugar-sp_permease"/>
</dbReference>
<evidence type="ECO:0000256" key="6">
    <source>
        <dbReference type="ARBA" id="ARBA00022692"/>
    </source>
</evidence>
<keyword evidence="3" id="KW-1003">Cell membrane</keyword>
<evidence type="ECO:0000313" key="11">
    <source>
        <dbReference type="EMBL" id="QAT60724.1"/>
    </source>
</evidence>
<comment type="subcellular location">
    <subcellularLocation>
        <location evidence="1">Cell membrane</location>
        <topology evidence="1">Multi-pass membrane protein</topology>
    </subcellularLocation>
</comment>
<evidence type="ECO:0000256" key="7">
    <source>
        <dbReference type="ARBA" id="ARBA00022989"/>
    </source>
</evidence>
<evidence type="ECO:0000259" key="10">
    <source>
        <dbReference type="PROSITE" id="PS51104"/>
    </source>
</evidence>
<keyword evidence="7 9" id="KW-1133">Transmembrane helix</keyword>
<feature type="transmembrane region" description="Helical" evidence="9">
    <location>
        <begin position="304"/>
        <end position="325"/>
    </location>
</feature>
<evidence type="ECO:0000313" key="12">
    <source>
        <dbReference type="Proteomes" id="UP000287969"/>
    </source>
</evidence>
<feature type="transmembrane region" description="Helical" evidence="9">
    <location>
        <begin position="180"/>
        <end position="200"/>
    </location>
</feature>
<dbReference type="PANTHER" id="PTHR37324:SF2">
    <property type="entry name" value="PTS SYSTEM GALACTITOL-SPECIFIC EIIC COMPONENT"/>
    <property type="match status" value="1"/>
</dbReference>